<reference evidence="2 3" key="1">
    <citation type="submission" date="2019-03" db="EMBL/GenBank/DDBJ databases">
        <title>Genomic Encyclopedia of Type Strains, Phase IV (KMG-IV): sequencing the most valuable type-strain genomes for metagenomic binning, comparative biology and taxonomic classification.</title>
        <authorList>
            <person name="Goeker M."/>
        </authorList>
    </citation>
    <scope>NUCLEOTIDE SEQUENCE [LARGE SCALE GENOMIC DNA]</scope>
    <source>
        <strain evidence="2 3">DSM 2781</strain>
    </source>
</reference>
<dbReference type="Gene3D" id="2.40.30.170">
    <property type="match status" value="1"/>
</dbReference>
<organism evidence="2 3">
    <name type="scientific">Rhodovulum adriaticum</name>
    <name type="common">Rhodopseudomonas adriatica</name>
    <dbReference type="NCBI Taxonomy" id="35804"/>
    <lineage>
        <taxon>Bacteria</taxon>
        <taxon>Pseudomonadati</taxon>
        <taxon>Pseudomonadota</taxon>
        <taxon>Alphaproteobacteria</taxon>
        <taxon>Rhodobacterales</taxon>
        <taxon>Paracoccaceae</taxon>
        <taxon>Rhodovulum</taxon>
    </lineage>
</organism>
<dbReference type="EMBL" id="SLXL01000001">
    <property type="protein sequence ID" value="TCP27603.1"/>
    <property type="molecule type" value="Genomic_DNA"/>
</dbReference>
<evidence type="ECO:0000313" key="2">
    <source>
        <dbReference type="EMBL" id="TCP27603.1"/>
    </source>
</evidence>
<dbReference type="PANTHER" id="PTHR30469:SF33">
    <property type="entry name" value="SLR1207 PROTEIN"/>
    <property type="match status" value="1"/>
</dbReference>
<dbReference type="SUPFAM" id="SSF111369">
    <property type="entry name" value="HlyD-like secretion proteins"/>
    <property type="match status" value="1"/>
</dbReference>
<evidence type="ECO:0000256" key="1">
    <source>
        <dbReference type="SAM" id="Coils"/>
    </source>
</evidence>
<evidence type="ECO:0000313" key="3">
    <source>
        <dbReference type="Proteomes" id="UP000295733"/>
    </source>
</evidence>
<dbReference type="Proteomes" id="UP000295733">
    <property type="component" value="Unassembled WGS sequence"/>
</dbReference>
<keyword evidence="3" id="KW-1185">Reference proteome</keyword>
<dbReference type="Gene3D" id="2.40.420.20">
    <property type="match status" value="1"/>
</dbReference>
<proteinExistence type="predicted"/>
<feature type="coiled-coil region" evidence="1">
    <location>
        <begin position="196"/>
        <end position="223"/>
    </location>
</feature>
<dbReference type="Gene3D" id="1.10.287.470">
    <property type="entry name" value="Helix hairpin bin"/>
    <property type="match status" value="1"/>
</dbReference>
<comment type="caution">
    <text evidence="2">The sequence shown here is derived from an EMBL/GenBank/DDBJ whole genome shotgun (WGS) entry which is preliminary data.</text>
</comment>
<dbReference type="Gene3D" id="2.40.50.100">
    <property type="match status" value="1"/>
</dbReference>
<dbReference type="OrthoDB" id="7811737at2"/>
<gene>
    <name evidence="2" type="ORF">EV656_101512</name>
</gene>
<dbReference type="AlphaFoldDB" id="A0A4R2NZ69"/>
<dbReference type="GO" id="GO:1990281">
    <property type="term" value="C:efflux pump complex"/>
    <property type="evidence" value="ECO:0007669"/>
    <property type="project" value="TreeGrafter"/>
</dbReference>
<keyword evidence="1" id="KW-0175">Coiled coil</keyword>
<sequence length="436" mass="46569">MRLKPFIGFLVPVALGVVLTAGLVSRAEPPARNAMAERSAAVRTMMVAERPVRPMARGYGAVTPSRTWAAVAEVAGSVVWRSPELETGTLIRAGQVVLRLDPTAYELALAQAEADRAVLRADLAQLEAEATNTGRLLEIERRRLRLAEAEFRRVRALVDQGTAPEAQADAQERAMLQIERGVQELTNALDLIPSRRARLTAQIARADAVLARARRDLEKTEITVPFDLRVAEVAVEQDQFVAVGQPLVRGDGIAAAEVTARIPLDSFPRLMGRARADGAEGLALLERADLRADIAAEVRLVGASGQTWAARLVRVGNALDPRTRTVPVTVEVADPYAGANPPDRLALVPNMYVEVVLTGPEGAPQIAIPDPAVQAGGIVHLRDAEGRLALRAVTVAFRQDGQAIVSDGLAPGDEVVLDDLVPAIPGMRLIAVEAGQ</sequence>
<dbReference type="RefSeq" id="WP_132599112.1">
    <property type="nucleotide sequence ID" value="NZ_NRRP01000004.1"/>
</dbReference>
<dbReference type="GO" id="GO:0015562">
    <property type="term" value="F:efflux transmembrane transporter activity"/>
    <property type="evidence" value="ECO:0007669"/>
    <property type="project" value="TreeGrafter"/>
</dbReference>
<dbReference type="PANTHER" id="PTHR30469">
    <property type="entry name" value="MULTIDRUG RESISTANCE PROTEIN MDTA"/>
    <property type="match status" value="1"/>
</dbReference>
<name>A0A4R2NZ69_RHOAD</name>
<accession>A0A4R2NZ69</accession>
<protein>
    <submittedName>
        <fullName evidence="2">RND family efflux transporter MFP subunit</fullName>
    </submittedName>
</protein>